<evidence type="ECO:0000256" key="1">
    <source>
        <dbReference type="SAM" id="MobiDB-lite"/>
    </source>
</evidence>
<sequence>MENIRDYLSKKNNQTTNSIAYIVLFVFSIFLAIILYKAISLYTNDGKMTEYGEKWLELFNNGFLLLGGALTTLIGYYFGNKGSEVAQSNAEKLLKEAEEKLKRLEQEAPTEEESNVSGMQPINQ</sequence>
<feature type="transmembrane region" description="Helical" evidence="2">
    <location>
        <begin position="20"/>
        <end position="39"/>
    </location>
</feature>
<evidence type="ECO:0000256" key="2">
    <source>
        <dbReference type="SAM" id="Phobius"/>
    </source>
</evidence>
<dbReference type="Proteomes" id="UP000292262">
    <property type="component" value="Unassembled WGS sequence"/>
</dbReference>
<name>A0A4Q7P148_9FLAO</name>
<feature type="region of interest" description="Disordered" evidence="1">
    <location>
        <begin position="101"/>
        <end position="124"/>
    </location>
</feature>
<keyword evidence="2" id="KW-0472">Membrane</keyword>
<reference evidence="3 4" key="1">
    <citation type="submission" date="2019-02" db="EMBL/GenBank/DDBJ databases">
        <title>Genomic Encyclopedia of Type Strains, Phase IV (KMG-IV): sequencing the most valuable type-strain genomes for metagenomic binning, comparative biology and taxonomic classification.</title>
        <authorList>
            <person name="Goeker M."/>
        </authorList>
    </citation>
    <scope>NUCLEOTIDE SEQUENCE [LARGE SCALE GENOMIC DNA]</scope>
    <source>
        <strain evidence="3 4">DSM 17196</strain>
    </source>
</reference>
<dbReference type="RefSeq" id="WP_130286669.1">
    <property type="nucleotide sequence ID" value="NZ_SGXE01000002.1"/>
</dbReference>
<dbReference type="EMBL" id="SGXE01000002">
    <property type="protein sequence ID" value="RZS93543.1"/>
    <property type="molecule type" value="Genomic_DNA"/>
</dbReference>
<proteinExistence type="predicted"/>
<evidence type="ECO:0000313" key="3">
    <source>
        <dbReference type="EMBL" id="RZS93543.1"/>
    </source>
</evidence>
<keyword evidence="2" id="KW-1133">Transmembrane helix</keyword>
<dbReference type="AlphaFoldDB" id="A0A4Q7P148"/>
<gene>
    <name evidence="3" type="ORF">EV197_2123</name>
</gene>
<keyword evidence="4" id="KW-1185">Reference proteome</keyword>
<accession>A0A4Q7P148</accession>
<feature type="compositionally biased region" description="Polar residues" evidence="1">
    <location>
        <begin position="115"/>
        <end position="124"/>
    </location>
</feature>
<organism evidence="3 4">
    <name type="scientific">Aquimarina brevivitae</name>
    <dbReference type="NCBI Taxonomy" id="323412"/>
    <lineage>
        <taxon>Bacteria</taxon>
        <taxon>Pseudomonadati</taxon>
        <taxon>Bacteroidota</taxon>
        <taxon>Flavobacteriia</taxon>
        <taxon>Flavobacteriales</taxon>
        <taxon>Flavobacteriaceae</taxon>
        <taxon>Aquimarina</taxon>
    </lineage>
</organism>
<protein>
    <submittedName>
        <fullName evidence="3">Uncharacterized protein</fullName>
    </submittedName>
</protein>
<feature type="transmembrane region" description="Helical" evidence="2">
    <location>
        <begin position="59"/>
        <end position="78"/>
    </location>
</feature>
<keyword evidence="2" id="KW-0812">Transmembrane</keyword>
<comment type="caution">
    <text evidence="3">The sequence shown here is derived from an EMBL/GenBank/DDBJ whole genome shotgun (WGS) entry which is preliminary data.</text>
</comment>
<evidence type="ECO:0000313" key="4">
    <source>
        <dbReference type="Proteomes" id="UP000292262"/>
    </source>
</evidence>